<organism evidence="2">
    <name type="scientific">viral metagenome</name>
    <dbReference type="NCBI Taxonomy" id="1070528"/>
    <lineage>
        <taxon>unclassified sequences</taxon>
        <taxon>metagenomes</taxon>
        <taxon>organismal metagenomes</taxon>
    </lineage>
</organism>
<gene>
    <name evidence="2" type="ORF">TM448A04523_0002</name>
    <name evidence="3" type="ORF">TM448B00061_0144</name>
</gene>
<dbReference type="EMBL" id="MT144488">
    <property type="protein sequence ID" value="QJA54225.1"/>
    <property type="molecule type" value="Genomic_DNA"/>
</dbReference>
<reference evidence="2" key="1">
    <citation type="submission" date="2020-03" db="EMBL/GenBank/DDBJ databases">
        <title>The deep terrestrial virosphere.</title>
        <authorList>
            <person name="Holmfeldt K."/>
            <person name="Nilsson E."/>
            <person name="Simone D."/>
            <person name="Lopez-Fernandez M."/>
            <person name="Wu X."/>
            <person name="de Brujin I."/>
            <person name="Lundin D."/>
            <person name="Andersson A."/>
            <person name="Bertilsson S."/>
            <person name="Dopson M."/>
        </authorList>
    </citation>
    <scope>NUCLEOTIDE SEQUENCE</scope>
    <source>
        <strain evidence="2">TM448A04523</strain>
        <strain evidence="3">TM448B00061</strain>
    </source>
</reference>
<protein>
    <submittedName>
        <fullName evidence="2">Uncharacterized protein</fullName>
    </submittedName>
</protein>
<evidence type="ECO:0000313" key="3">
    <source>
        <dbReference type="EMBL" id="QJH93524.1"/>
    </source>
</evidence>
<dbReference type="EMBL" id="MT144588">
    <property type="protein sequence ID" value="QJH93524.1"/>
    <property type="molecule type" value="Genomic_DNA"/>
</dbReference>
<evidence type="ECO:0000313" key="2">
    <source>
        <dbReference type="EMBL" id="QJA54225.1"/>
    </source>
</evidence>
<accession>A0A6H2A3Y2</accession>
<dbReference type="AlphaFoldDB" id="A0A6H2A3Y2"/>
<evidence type="ECO:0000256" key="1">
    <source>
        <dbReference type="SAM" id="MobiDB-lite"/>
    </source>
</evidence>
<proteinExistence type="predicted"/>
<name>A0A6H2A3Y2_9ZZZZ</name>
<sequence>MKTATLPETTTPTPTPTVTPVVDAPPTEAAPESASVEESSALDSLTAAATDGAPVLQSDVDSLCQRIRRNRLAHKAGSNPTLARYLVAPNRKSLGL</sequence>
<feature type="region of interest" description="Disordered" evidence="1">
    <location>
        <begin position="1"/>
        <end position="42"/>
    </location>
</feature>